<evidence type="ECO:0000259" key="1">
    <source>
        <dbReference type="Pfam" id="PF13274"/>
    </source>
</evidence>
<reference evidence="2 3" key="1">
    <citation type="submission" date="2016-10" db="EMBL/GenBank/DDBJ databases">
        <authorList>
            <person name="de Groot N.N."/>
        </authorList>
    </citation>
    <scope>NUCLEOTIDE SEQUENCE [LARGE SCALE GENOMIC DNA]</scope>
    <source>
        <strain evidence="2 3">MP1X4</strain>
    </source>
</reference>
<gene>
    <name evidence="2" type="ORF">SAMN05216490_0089</name>
</gene>
<proteinExistence type="predicted"/>
<evidence type="ECO:0000313" key="2">
    <source>
        <dbReference type="EMBL" id="SDR86601.1"/>
    </source>
</evidence>
<dbReference type="EMBL" id="LT629740">
    <property type="protein sequence ID" value="SDR86601.1"/>
    <property type="molecule type" value="Genomic_DNA"/>
</dbReference>
<evidence type="ECO:0000313" key="3">
    <source>
        <dbReference type="Proteomes" id="UP000199679"/>
    </source>
</evidence>
<name>A0A1H1MIE1_MUCMA</name>
<dbReference type="RefSeq" id="WP_091367655.1">
    <property type="nucleotide sequence ID" value="NZ_LT629740.1"/>
</dbReference>
<accession>A0A1H1MIE1</accession>
<dbReference type="Pfam" id="PF13274">
    <property type="entry name" value="SocA_Panacea"/>
    <property type="match status" value="1"/>
</dbReference>
<dbReference type="STRING" id="652787.SAMN05216490_0089"/>
<dbReference type="OrthoDB" id="9799173at2"/>
<protein>
    <submittedName>
        <fullName evidence="2">Uncharacterized phage-associated protein</fullName>
    </submittedName>
</protein>
<organism evidence="2 3">
    <name type="scientific">Mucilaginibacter mallensis</name>
    <dbReference type="NCBI Taxonomy" id="652787"/>
    <lineage>
        <taxon>Bacteria</taxon>
        <taxon>Pseudomonadati</taxon>
        <taxon>Bacteroidota</taxon>
        <taxon>Sphingobacteriia</taxon>
        <taxon>Sphingobacteriales</taxon>
        <taxon>Sphingobacteriaceae</taxon>
        <taxon>Mucilaginibacter</taxon>
    </lineage>
</organism>
<dbReference type="Proteomes" id="UP000199679">
    <property type="component" value="Chromosome I"/>
</dbReference>
<sequence>MYSASLIAAAIVQKAIDEGDPVTQMKLQKMVYFANGYNLAKRDQKLIEEDFQAWKFGPVVPTIYNDYQLYGNMAISNFDKSRSIYGSLGFDESSLGEDAKDAINYTWKATAHLSAADLSKWTHKEDGPWAKVYNQLEPSIKIDDNDIKAYFKNFLYS</sequence>
<dbReference type="AlphaFoldDB" id="A0A1H1MIE1"/>
<keyword evidence="3" id="KW-1185">Reference proteome</keyword>
<dbReference type="InterPro" id="IPR025272">
    <property type="entry name" value="SocA_Panacea"/>
</dbReference>
<feature type="domain" description="Antitoxin SocA-like Panacea" evidence="1">
    <location>
        <begin position="27"/>
        <end position="129"/>
    </location>
</feature>